<evidence type="ECO:0000256" key="2">
    <source>
        <dbReference type="ARBA" id="ARBA00008017"/>
    </source>
</evidence>
<dbReference type="Pfam" id="PF00924">
    <property type="entry name" value="MS_channel_2nd"/>
    <property type="match status" value="1"/>
</dbReference>
<feature type="chain" id="PRO_5037655207" evidence="10">
    <location>
        <begin position="22"/>
        <end position="827"/>
    </location>
</feature>
<dbReference type="InterPro" id="IPR011014">
    <property type="entry name" value="MscS_channel_TM-2"/>
</dbReference>
<dbReference type="Gene3D" id="2.30.30.60">
    <property type="match status" value="1"/>
</dbReference>
<feature type="transmembrane region" description="Helical" evidence="9">
    <location>
        <begin position="256"/>
        <end position="277"/>
    </location>
</feature>
<evidence type="ECO:0000256" key="5">
    <source>
        <dbReference type="ARBA" id="ARBA00022989"/>
    </source>
</evidence>
<dbReference type="PANTHER" id="PTHR30460">
    <property type="entry name" value="MODERATE CONDUCTANCE MECHANOSENSITIVE CHANNEL YBIO"/>
    <property type="match status" value="1"/>
</dbReference>
<keyword evidence="6 9" id="KW-0472">Membrane</keyword>
<dbReference type="SUPFAM" id="SSF50182">
    <property type="entry name" value="Sm-like ribonucleoproteins"/>
    <property type="match status" value="1"/>
</dbReference>
<keyword evidence="7" id="KW-0175">Coiled coil</keyword>
<evidence type="ECO:0000313" key="14">
    <source>
        <dbReference type="EMBL" id="QUJ77914.1"/>
    </source>
</evidence>
<dbReference type="Gene3D" id="3.30.70.100">
    <property type="match status" value="1"/>
</dbReference>
<feature type="transmembrane region" description="Helical" evidence="9">
    <location>
        <begin position="574"/>
        <end position="597"/>
    </location>
</feature>
<feature type="region of interest" description="Disordered" evidence="8">
    <location>
        <begin position="801"/>
        <end position="827"/>
    </location>
</feature>
<feature type="transmembrane region" description="Helical" evidence="9">
    <location>
        <begin position="603"/>
        <end position="632"/>
    </location>
</feature>
<dbReference type="SUPFAM" id="SSF82689">
    <property type="entry name" value="Mechanosensitive channel protein MscS (YggB), C-terminal domain"/>
    <property type="match status" value="1"/>
</dbReference>
<comment type="similarity">
    <text evidence="2">Belongs to the MscS (TC 1.A.23) family.</text>
</comment>
<evidence type="ECO:0000256" key="6">
    <source>
        <dbReference type="ARBA" id="ARBA00023136"/>
    </source>
</evidence>
<feature type="signal peptide" evidence="10">
    <location>
        <begin position="1"/>
        <end position="21"/>
    </location>
</feature>
<keyword evidence="4 9" id="KW-0812">Transmembrane</keyword>
<keyword evidence="3" id="KW-1003">Cell membrane</keyword>
<evidence type="ECO:0000256" key="4">
    <source>
        <dbReference type="ARBA" id="ARBA00022692"/>
    </source>
</evidence>
<feature type="domain" description="Mechanosensitive ion channel MscS" evidence="11">
    <location>
        <begin position="620"/>
        <end position="684"/>
    </location>
</feature>
<dbReference type="InterPro" id="IPR049142">
    <property type="entry name" value="MS_channel_1st"/>
</dbReference>
<reference evidence="14" key="1">
    <citation type="submission" date="2021-04" db="EMBL/GenBank/DDBJ databases">
        <title>Complete genome sequence for Sulfitobacter sp. strain JK7-1.</title>
        <authorList>
            <person name="Park S.-J."/>
        </authorList>
    </citation>
    <scope>NUCLEOTIDE SEQUENCE</scope>
    <source>
        <strain evidence="14">JK7-1</strain>
    </source>
</reference>
<gene>
    <name evidence="14" type="ORF">KDD17_01015</name>
</gene>
<dbReference type="SUPFAM" id="SSF82861">
    <property type="entry name" value="Mechanosensitive channel protein MscS (YggB), transmembrane region"/>
    <property type="match status" value="1"/>
</dbReference>
<proteinExistence type="inferred from homology"/>
<feature type="transmembrane region" description="Helical" evidence="9">
    <location>
        <begin position="364"/>
        <end position="388"/>
    </location>
</feature>
<feature type="transmembrane region" description="Helical" evidence="9">
    <location>
        <begin position="289"/>
        <end position="308"/>
    </location>
</feature>
<evidence type="ECO:0000256" key="1">
    <source>
        <dbReference type="ARBA" id="ARBA00004651"/>
    </source>
</evidence>
<dbReference type="InterPro" id="IPR023408">
    <property type="entry name" value="MscS_beta-dom_sf"/>
</dbReference>
<accession>A0A975PNM8</accession>
<evidence type="ECO:0000259" key="13">
    <source>
        <dbReference type="Pfam" id="PF21088"/>
    </source>
</evidence>
<comment type="subcellular location">
    <subcellularLocation>
        <location evidence="1">Cell membrane</location>
        <topology evidence="1">Multi-pass membrane protein</topology>
    </subcellularLocation>
</comment>
<dbReference type="InterPro" id="IPR045276">
    <property type="entry name" value="YbiO_bact"/>
</dbReference>
<dbReference type="EMBL" id="CP073581">
    <property type="protein sequence ID" value="QUJ77914.1"/>
    <property type="molecule type" value="Genomic_DNA"/>
</dbReference>
<protein>
    <submittedName>
        <fullName evidence="14">Mechanosensitive ion channel family protein</fullName>
    </submittedName>
</protein>
<feature type="transmembrane region" description="Helical" evidence="9">
    <location>
        <begin position="336"/>
        <end position="358"/>
    </location>
</feature>
<dbReference type="AlphaFoldDB" id="A0A975PNM8"/>
<feature type="transmembrane region" description="Helical" evidence="9">
    <location>
        <begin position="181"/>
        <end position="203"/>
    </location>
</feature>
<name>A0A975PNM8_9RHOB</name>
<dbReference type="InterPro" id="IPR010920">
    <property type="entry name" value="LSM_dom_sf"/>
</dbReference>
<keyword evidence="10" id="KW-0732">Signal</keyword>
<dbReference type="InterPro" id="IPR011066">
    <property type="entry name" value="MscS_channel_C_sf"/>
</dbReference>
<feature type="domain" description="Mechanosensitive ion channel transmembrane helices 2/3" evidence="13">
    <location>
        <begin position="577"/>
        <end position="618"/>
    </location>
</feature>
<dbReference type="Gene3D" id="1.10.287.1260">
    <property type="match status" value="1"/>
</dbReference>
<evidence type="ECO:0000313" key="15">
    <source>
        <dbReference type="Proteomes" id="UP000683291"/>
    </source>
</evidence>
<evidence type="ECO:0000259" key="11">
    <source>
        <dbReference type="Pfam" id="PF00924"/>
    </source>
</evidence>
<dbReference type="PANTHER" id="PTHR30460:SF0">
    <property type="entry name" value="MODERATE CONDUCTANCE MECHANOSENSITIVE CHANNEL YBIO"/>
    <property type="match status" value="1"/>
</dbReference>
<dbReference type="Pfam" id="PF21082">
    <property type="entry name" value="MS_channel_3rd"/>
    <property type="match status" value="1"/>
</dbReference>
<feature type="transmembrane region" description="Helical" evidence="9">
    <location>
        <begin position="487"/>
        <end position="504"/>
    </location>
</feature>
<dbReference type="Proteomes" id="UP000683291">
    <property type="component" value="Chromosome 1"/>
</dbReference>
<evidence type="ECO:0000256" key="10">
    <source>
        <dbReference type="SAM" id="SignalP"/>
    </source>
</evidence>
<evidence type="ECO:0000256" key="3">
    <source>
        <dbReference type="ARBA" id="ARBA00022475"/>
    </source>
</evidence>
<dbReference type="GO" id="GO:0005886">
    <property type="term" value="C:plasma membrane"/>
    <property type="evidence" value="ECO:0007669"/>
    <property type="project" value="UniProtKB-SubCell"/>
</dbReference>
<feature type="transmembrane region" description="Helical" evidence="9">
    <location>
        <begin position="125"/>
        <end position="145"/>
    </location>
</feature>
<evidence type="ECO:0000256" key="7">
    <source>
        <dbReference type="SAM" id="Coils"/>
    </source>
</evidence>
<evidence type="ECO:0000256" key="9">
    <source>
        <dbReference type="SAM" id="Phobius"/>
    </source>
</evidence>
<evidence type="ECO:0000256" key="8">
    <source>
        <dbReference type="SAM" id="MobiDB-lite"/>
    </source>
</evidence>
<dbReference type="InterPro" id="IPR049278">
    <property type="entry name" value="MS_channel_C"/>
</dbReference>
<feature type="coiled-coil region" evidence="7">
    <location>
        <begin position="394"/>
        <end position="424"/>
    </location>
</feature>
<evidence type="ECO:0000259" key="12">
    <source>
        <dbReference type="Pfam" id="PF21082"/>
    </source>
</evidence>
<dbReference type="InterPro" id="IPR006685">
    <property type="entry name" value="MscS_channel_2nd"/>
</dbReference>
<feature type="domain" description="Mechanosensitive ion channel MscS C-terminal" evidence="12">
    <location>
        <begin position="693"/>
        <end position="777"/>
    </location>
</feature>
<dbReference type="GO" id="GO:0008381">
    <property type="term" value="F:mechanosensitive monoatomic ion channel activity"/>
    <property type="evidence" value="ECO:0007669"/>
    <property type="project" value="InterPro"/>
</dbReference>
<keyword evidence="5 9" id="KW-1133">Transmembrane helix</keyword>
<feature type="transmembrane region" description="Helical" evidence="9">
    <location>
        <begin position="516"/>
        <end position="536"/>
    </location>
</feature>
<feature type="transmembrane region" description="Helical" evidence="9">
    <location>
        <begin position="215"/>
        <end position="235"/>
    </location>
</feature>
<organism evidence="14 15">
    <name type="scientific">Sulfitobacter albidus</name>
    <dbReference type="NCBI Taxonomy" id="2829501"/>
    <lineage>
        <taxon>Bacteria</taxon>
        <taxon>Pseudomonadati</taxon>
        <taxon>Pseudomonadota</taxon>
        <taxon>Alphaproteobacteria</taxon>
        <taxon>Rhodobacterales</taxon>
        <taxon>Roseobacteraceae</taxon>
        <taxon>Sulfitobacter</taxon>
    </lineage>
</organism>
<dbReference type="KEGG" id="sual:KDD17_01015"/>
<dbReference type="Pfam" id="PF21088">
    <property type="entry name" value="MS_channel_1st"/>
    <property type="match status" value="1"/>
</dbReference>
<keyword evidence="15" id="KW-1185">Reference proteome</keyword>
<sequence>MIVGILFALFAAFATATGGQAQGLGSVLGEPAEGQSDSDLAAAVRAAAAAGLSVVVIDSDGRLVETGAPTVEPAAVPVAGGSNLMKVQEQADAVRDALFERLRNLPASIQEVIFILRAASPDGTLMLYAEILGYSLLLFGAGVIVERQIFGKRLMRGLVVSRIMENPQGYTEKMPFLAFRFVMGVFGILVSMAVAYLLGALIFDPITDSAAQFTITLINLAYFLSRVIAGLWRMIFSPFLTQYRIPALTDREAKRLHRWFWVVGSLGFCATLFTVWIRELGLNYDVYAFMSSLLSAIIVLLNIVGILVNRRAINTALRGGKEPAESGWPLRFVTRAWAPFAIVYLLYAWVDLTAGLVLEQGEEIPLVAGAYIILVSIIVVYGLVNYVIERGFARARLLRAIRARQAEIEAAEEAERHAEALRLQGAEQDEPEPEEDSALEADSPAGPLAARIEPARDADQTLDLGDDALLETHAHELNSFEALARRVAGILAFVAGAYAFFYIWDTEGARMVESTTGRFLDILVIIFLGYIVYHVFRIWIDNKIAEEVGDEEEGELGDEGGGSSATRLATLLPLFRNVVLIVVVVSIGLIALMEMGINVGPLFAGAGIVGIAIGFGSQALVQDIFAGAFFLFDDAFRKGEYLDVGGVKGTVEKISVRSMQLRHHLGALHTIPFGQLQVMTNYSRDWVMMKLPLRVTYDTDVEKVRKLIKKLGQRLLDDPVIGDDFIQPLKSQGVIEMQDSAMIIRVKFMTKPGDQWIARKRVYEEIRTLFEENDIKFAHREVTVRLADGKVSDLTPEQRREVAAAAHASLQEDDMAPGWGDDSADDR</sequence>